<comment type="caution">
    <text evidence="7">The sequence shown here is derived from an EMBL/GenBank/DDBJ whole genome shotgun (WGS) entry which is preliminary data.</text>
</comment>
<comment type="subcellular location">
    <subcellularLocation>
        <location evidence="1">Secreted</location>
    </subcellularLocation>
</comment>
<dbReference type="CDD" id="cd00933">
    <property type="entry name" value="barnase"/>
    <property type="match status" value="1"/>
</dbReference>
<dbReference type="GO" id="GO:0016787">
    <property type="term" value="F:hydrolase activity"/>
    <property type="evidence" value="ECO:0007669"/>
    <property type="project" value="UniProtKB-KW"/>
</dbReference>
<comment type="similarity">
    <text evidence="2">Belongs to the ribonuclease N1/T1 family.</text>
</comment>
<evidence type="ECO:0000256" key="2">
    <source>
        <dbReference type="ARBA" id="ARBA00009006"/>
    </source>
</evidence>
<protein>
    <recommendedName>
        <fullName evidence="3">Ribonuclease</fullName>
    </recommendedName>
</protein>
<evidence type="ECO:0000256" key="6">
    <source>
        <dbReference type="ARBA" id="ARBA00022801"/>
    </source>
</evidence>
<keyword evidence="6" id="KW-0378">Hydrolase</keyword>
<accession>A0AAW7JTX4</accession>
<dbReference type="GO" id="GO:0004521">
    <property type="term" value="F:RNA endonuclease activity"/>
    <property type="evidence" value="ECO:0007669"/>
    <property type="project" value="InterPro"/>
</dbReference>
<keyword evidence="5" id="KW-0540">Nuclease</keyword>
<name>A0AAW7JTX4_9GAMM</name>
<keyword evidence="4" id="KW-0964">Secreted</keyword>
<dbReference type="InterPro" id="IPR000026">
    <property type="entry name" value="N1-like"/>
</dbReference>
<dbReference type="AlphaFoldDB" id="A0AAW7JTX4"/>
<dbReference type="Proteomes" id="UP001167864">
    <property type="component" value="Unassembled WGS sequence"/>
</dbReference>
<dbReference type="GO" id="GO:0003723">
    <property type="term" value="F:RNA binding"/>
    <property type="evidence" value="ECO:0007669"/>
    <property type="project" value="InterPro"/>
</dbReference>
<dbReference type="PRINTS" id="PR00117">
    <property type="entry name" value="BARNASE"/>
</dbReference>
<dbReference type="Gene3D" id="3.10.450.30">
    <property type="entry name" value="Microbial ribonucleases"/>
    <property type="match status" value="1"/>
</dbReference>
<gene>
    <name evidence="7" type="ORF">QVN42_03195</name>
</gene>
<evidence type="ECO:0000313" key="7">
    <source>
        <dbReference type="EMBL" id="MDN0086408.1"/>
    </source>
</evidence>
<dbReference type="InterPro" id="IPR001887">
    <property type="entry name" value="Barnase"/>
</dbReference>
<proteinExistence type="inferred from homology"/>
<evidence type="ECO:0000256" key="1">
    <source>
        <dbReference type="ARBA" id="ARBA00004613"/>
    </source>
</evidence>
<evidence type="ECO:0000313" key="8">
    <source>
        <dbReference type="Proteomes" id="UP001167864"/>
    </source>
</evidence>
<evidence type="ECO:0000256" key="3">
    <source>
        <dbReference type="ARBA" id="ARBA00022214"/>
    </source>
</evidence>
<dbReference type="RefSeq" id="WP_289817604.1">
    <property type="nucleotide sequence ID" value="NZ_JAUEHU010000002.1"/>
</dbReference>
<evidence type="ECO:0000256" key="4">
    <source>
        <dbReference type="ARBA" id="ARBA00022525"/>
    </source>
</evidence>
<dbReference type="Pfam" id="PF00545">
    <property type="entry name" value="Ribonuclease"/>
    <property type="match status" value="1"/>
</dbReference>
<dbReference type="GO" id="GO:0005576">
    <property type="term" value="C:extracellular region"/>
    <property type="evidence" value="ECO:0007669"/>
    <property type="project" value="UniProtKB-SubCell"/>
</dbReference>
<dbReference type="EMBL" id="JAUEHU010000002">
    <property type="protein sequence ID" value="MDN0086408.1"/>
    <property type="molecule type" value="Genomic_DNA"/>
</dbReference>
<reference evidence="7" key="1">
    <citation type="submission" date="2023-06" db="EMBL/GenBank/DDBJ databases">
        <authorList>
            <person name="Polev D.E."/>
            <person name="Saitova A.T."/>
            <person name="Bogumilchik E.A."/>
            <person name="Kokorina G.I."/>
            <person name="Voskresenskaia E.A."/>
        </authorList>
    </citation>
    <scope>NUCLEOTIDE SEQUENCE</scope>
    <source>
        <strain evidence="7">2145 StPb PI</strain>
    </source>
</reference>
<sequence>MNKRLVGILAAAGVLIVAIIQGNDRGTAPAAVPTSMPVVAQANSQGQIPRHQQSNKVSQTESIDQLTQHEKVVKYLKQNNRLPGFYITKKQAREQGWNPKDGNLCQVLPGKAIGGDRFSNREGSLPKANNRIWREADVNYQCGHRGTDRLLYSNDGLIYLTQDHYKNFVRME</sequence>
<evidence type="ECO:0000256" key="5">
    <source>
        <dbReference type="ARBA" id="ARBA00022722"/>
    </source>
</evidence>
<dbReference type="SUPFAM" id="SSF53933">
    <property type="entry name" value="Microbial ribonucleases"/>
    <property type="match status" value="1"/>
</dbReference>
<dbReference type="InterPro" id="IPR016191">
    <property type="entry name" value="Ribonuclease/ribotoxin"/>
</dbReference>
<organism evidence="7 8">
    <name type="scientific">Yersinia nurmii</name>
    <dbReference type="NCBI Taxonomy" id="685706"/>
    <lineage>
        <taxon>Bacteria</taxon>
        <taxon>Pseudomonadati</taxon>
        <taxon>Pseudomonadota</taxon>
        <taxon>Gammaproteobacteria</taxon>
        <taxon>Enterobacterales</taxon>
        <taxon>Yersiniaceae</taxon>
        <taxon>Yersinia</taxon>
    </lineage>
</organism>